<proteinExistence type="predicted"/>
<dbReference type="RefSeq" id="WP_076142743.1">
    <property type="nucleotide sequence ID" value="NZ_CAURHQ010000083.1"/>
</dbReference>
<accession>A0A854D6J1</accession>
<feature type="transmembrane region" description="Helical" evidence="1">
    <location>
        <begin position="12"/>
        <end position="32"/>
    </location>
</feature>
<evidence type="ECO:0000313" key="3">
    <source>
        <dbReference type="Proteomes" id="UP000187035"/>
    </source>
</evidence>
<sequence>MVHIIRSEMTKIVTLPSTWVTTFALFVAFLFFQYQVFGVYTELADSFKQKALTEVYVLGELKESMEASIFNPGILLVILGSVIAGSEFKTGQFGMSVVAVPNRSRLIVGKFVAAFLYVLILSLSWFSVAFLFIYFGVRDTNITLFGMTELSGSFFRILLFAVAFTLFPIGLTLIARRTLFGVVSSMVMIMLTMMQVVAVVSPKVDALLPLSAARNLLLQGTDNPVPLTGTSLQGGIVLLGWIIVSFAGATIILKRRDAR</sequence>
<keyword evidence="1" id="KW-0812">Transmembrane</keyword>
<evidence type="ECO:0000256" key="1">
    <source>
        <dbReference type="SAM" id="Phobius"/>
    </source>
</evidence>
<keyword evidence="1" id="KW-0472">Membrane</keyword>
<feature type="transmembrane region" description="Helical" evidence="1">
    <location>
        <begin position="154"/>
        <end position="174"/>
    </location>
</feature>
<feature type="transmembrane region" description="Helical" evidence="1">
    <location>
        <begin position="69"/>
        <end position="86"/>
    </location>
</feature>
<reference evidence="2 3" key="1">
    <citation type="submission" date="2016-12" db="EMBL/GenBank/DDBJ databases">
        <title>Genomic comparison of strains in the 'Actinomyces naeslundii' group.</title>
        <authorList>
            <person name="Mughal S.R."/>
            <person name="Do T."/>
            <person name="Gilbert S.C."/>
            <person name="Witherden E.A."/>
            <person name="Didelot X."/>
            <person name="Beighton D."/>
        </authorList>
    </citation>
    <scope>NUCLEOTIDE SEQUENCE [LARGE SCALE GENOMIC DNA]</scope>
    <source>
        <strain evidence="2 3">NCTC 10301</strain>
    </source>
</reference>
<evidence type="ECO:0000313" key="2">
    <source>
        <dbReference type="EMBL" id="OMG33632.1"/>
    </source>
</evidence>
<dbReference type="Proteomes" id="UP000187035">
    <property type="component" value="Unassembled WGS sequence"/>
</dbReference>
<name>A0A854D6J1_ACTNA</name>
<gene>
    <name evidence="2" type="ORF">BKH33_11000</name>
</gene>
<feature type="transmembrane region" description="Helical" evidence="1">
    <location>
        <begin position="179"/>
        <end position="200"/>
    </location>
</feature>
<keyword evidence="1" id="KW-1133">Transmembrane helix</keyword>
<evidence type="ECO:0008006" key="4">
    <source>
        <dbReference type="Google" id="ProtNLM"/>
    </source>
</evidence>
<protein>
    <recommendedName>
        <fullName evidence="4">ABC transporter permease</fullName>
    </recommendedName>
</protein>
<organism evidence="2 3">
    <name type="scientific">Actinomyces naeslundii</name>
    <dbReference type="NCBI Taxonomy" id="1655"/>
    <lineage>
        <taxon>Bacteria</taxon>
        <taxon>Bacillati</taxon>
        <taxon>Actinomycetota</taxon>
        <taxon>Actinomycetes</taxon>
        <taxon>Actinomycetales</taxon>
        <taxon>Actinomycetaceae</taxon>
        <taxon>Actinomyces</taxon>
    </lineage>
</organism>
<feature type="transmembrane region" description="Helical" evidence="1">
    <location>
        <begin position="107"/>
        <end position="134"/>
    </location>
</feature>
<dbReference type="AlphaFoldDB" id="A0A854D6J1"/>
<comment type="caution">
    <text evidence="2">The sequence shown here is derived from an EMBL/GenBank/DDBJ whole genome shotgun (WGS) entry which is preliminary data.</text>
</comment>
<feature type="transmembrane region" description="Helical" evidence="1">
    <location>
        <begin position="232"/>
        <end position="253"/>
    </location>
</feature>
<dbReference type="EMBL" id="MSRR01000025">
    <property type="protein sequence ID" value="OMG33632.1"/>
    <property type="molecule type" value="Genomic_DNA"/>
</dbReference>